<comment type="subunit">
    <text evidence="9">Forms a complex with TatC.</text>
</comment>
<comment type="subcellular location">
    <subcellularLocation>
        <location evidence="9">Cell membrane</location>
        <topology evidence="9">Single-pass membrane protein</topology>
    </subcellularLocation>
    <subcellularLocation>
        <location evidence="1">Membrane</location>
        <topology evidence="1">Single-pass membrane protein</topology>
    </subcellularLocation>
</comment>
<keyword evidence="2 9" id="KW-0813">Transport</keyword>
<dbReference type="InterPro" id="IPR006312">
    <property type="entry name" value="TatA/E"/>
</dbReference>
<sequence>MGIGNIGWSEFLVILAIALIFFGPRRLPAIAQTIGKTLREFQKALNEVKSEIAQADRESKETRSYVRSMLPNPPAAGGSPGTETEIPEDSEPEVTGEGQAARPAASSAPTPRETGGPTDRAAEEPGPERAEEEPGSEERSSEDEDATDKDLA</sequence>
<comment type="function">
    <text evidence="9">Part of the twin-arginine translocation (Tat) system that transports large folded proteins containing a characteristic twin-arginine motif in their signal peptide across membranes. TatA could form the protein-conducting channel of the Tat system.</text>
</comment>
<dbReference type="PANTHER" id="PTHR33162:SF1">
    <property type="entry name" value="SEC-INDEPENDENT PROTEIN TRANSLOCASE PROTEIN TATA, CHLOROPLASTIC"/>
    <property type="match status" value="1"/>
</dbReference>
<evidence type="ECO:0000256" key="2">
    <source>
        <dbReference type="ARBA" id="ARBA00022448"/>
    </source>
</evidence>
<evidence type="ECO:0000256" key="1">
    <source>
        <dbReference type="ARBA" id="ARBA00004167"/>
    </source>
</evidence>
<evidence type="ECO:0000256" key="7">
    <source>
        <dbReference type="ARBA" id="ARBA00023136"/>
    </source>
</evidence>
<keyword evidence="4 9" id="KW-0653">Protein transport</keyword>
<dbReference type="InterPro" id="IPR003369">
    <property type="entry name" value="TatA/B/E"/>
</dbReference>
<feature type="compositionally biased region" description="Basic and acidic residues" evidence="10">
    <location>
        <begin position="120"/>
        <end position="129"/>
    </location>
</feature>
<comment type="function">
    <text evidence="8">Part of the twin-arginine translocation (Tat) system that transports large folded proteins containing a characteristic twin-arginine motif in their signal peptide across the thylakoid membrane. Involved in delta pH-dependent protein transport required for chloroplast development, especially thylakoid membrane formation. TATC and TATB mediate precursor recognition, whereas TATA facilitates translocation.</text>
</comment>
<comment type="caution">
    <text evidence="11">The sequence shown here is derived from an EMBL/GenBank/DDBJ whole genome shotgun (WGS) entry which is preliminary data.</text>
</comment>
<evidence type="ECO:0000256" key="8">
    <source>
        <dbReference type="ARBA" id="ARBA00025340"/>
    </source>
</evidence>
<comment type="similarity">
    <text evidence="9">Belongs to the TatA/E family.</text>
</comment>
<dbReference type="Proteomes" id="UP000702544">
    <property type="component" value="Unassembled WGS sequence"/>
</dbReference>
<feature type="compositionally biased region" description="Low complexity" evidence="10">
    <location>
        <begin position="100"/>
        <end position="112"/>
    </location>
</feature>
<feature type="compositionally biased region" description="Basic and acidic residues" evidence="10">
    <location>
        <begin position="52"/>
        <end position="64"/>
    </location>
</feature>
<gene>
    <name evidence="9" type="primary">tatA</name>
    <name evidence="11" type="ORF">GWO12_03470</name>
</gene>
<evidence type="ECO:0000256" key="9">
    <source>
        <dbReference type="HAMAP-Rule" id="MF_00236"/>
    </source>
</evidence>
<keyword evidence="7 9" id="KW-0472">Membrane</keyword>
<proteinExistence type="inferred from homology"/>
<evidence type="ECO:0000256" key="5">
    <source>
        <dbReference type="ARBA" id="ARBA00022989"/>
    </source>
</evidence>
<name>A0AAE5CB94_9BACT</name>
<keyword evidence="9" id="KW-1003">Cell membrane</keyword>
<evidence type="ECO:0000256" key="3">
    <source>
        <dbReference type="ARBA" id="ARBA00022692"/>
    </source>
</evidence>
<evidence type="ECO:0000313" key="11">
    <source>
        <dbReference type="EMBL" id="NIR74160.1"/>
    </source>
</evidence>
<dbReference type="AlphaFoldDB" id="A0AAE5CB94"/>
<keyword evidence="3 9" id="KW-0812">Transmembrane</keyword>
<dbReference type="HAMAP" id="MF_00236">
    <property type="entry name" value="TatA_E"/>
    <property type="match status" value="1"/>
</dbReference>
<dbReference type="Pfam" id="PF02416">
    <property type="entry name" value="TatA_B_E"/>
    <property type="match status" value="1"/>
</dbReference>
<feature type="region of interest" description="Disordered" evidence="10">
    <location>
        <begin position="52"/>
        <end position="152"/>
    </location>
</feature>
<dbReference type="GO" id="GO:0008320">
    <property type="term" value="F:protein transmembrane transporter activity"/>
    <property type="evidence" value="ECO:0007669"/>
    <property type="project" value="UniProtKB-UniRule"/>
</dbReference>
<accession>A0AAE5CB94</accession>
<keyword evidence="5 9" id="KW-1133">Transmembrane helix</keyword>
<protein>
    <recommendedName>
        <fullName evidence="9">Sec-independent protein translocase protein TatA</fullName>
    </recommendedName>
</protein>
<dbReference type="GO" id="GO:0033281">
    <property type="term" value="C:TAT protein transport complex"/>
    <property type="evidence" value="ECO:0007669"/>
    <property type="project" value="UniProtKB-UniRule"/>
</dbReference>
<evidence type="ECO:0000256" key="6">
    <source>
        <dbReference type="ARBA" id="ARBA00023010"/>
    </source>
</evidence>
<evidence type="ECO:0000256" key="10">
    <source>
        <dbReference type="SAM" id="MobiDB-lite"/>
    </source>
</evidence>
<evidence type="ECO:0000313" key="12">
    <source>
        <dbReference type="Proteomes" id="UP000702544"/>
    </source>
</evidence>
<dbReference type="PRINTS" id="PR01506">
    <property type="entry name" value="TATBPROTEIN"/>
</dbReference>
<keyword evidence="6 9" id="KW-0811">Translocation</keyword>
<dbReference type="GO" id="GO:0006886">
    <property type="term" value="P:intracellular protein transport"/>
    <property type="evidence" value="ECO:0007669"/>
    <property type="project" value="UniProtKB-ARBA"/>
</dbReference>
<organism evidence="11 12">
    <name type="scientific">Candidatus Kutchimonas denitrificans</name>
    <dbReference type="NCBI Taxonomy" id="3056748"/>
    <lineage>
        <taxon>Bacteria</taxon>
        <taxon>Pseudomonadati</taxon>
        <taxon>Gemmatimonadota</taxon>
        <taxon>Gemmatimonadia</taxon>
        <taxon>Candidatus Palauibacterales</taxon>
        <taxon>Candidatus Palauibacteraceae</taxon>
        <taxon>Candidatus Kutchimonas</taxon>
    </lineage>
</organism>
<reference evidence="11 12" key="1">
    <citation type="submission" date="2020-01" db="EMBL/GenBank/DDBJ databases">
        <title>Genomes assembled from Gulf of Kutch pelagic sediment metagenomes.</title>
        <authorList>
            <person name="Chandrashekar M."/>
            <person name="Mahajan M.S."/>
            <person name="Dave K.J."/>
            <person name="Vatsa P."/>
            <person name="Nathani N.M."/>
        </authorList>
    </citation>
    <scope>NUCLEOTIDE SEQUENCE [LARGE SCALE GENOMIC DNA]</scope>
    <source>
        <strain evidence="11">KS3-K002</strain>
    </source>
</reference>
<dbReference type="GO" id="GO:0043953">
    <property type="term" value="P:protein transport by the Tat complex"/>
    <property type="evidence" value="ECO:0007669"/>
    <property type="project" value="UniProtKB-UniRule"/>
</dbReference>
<dbReference type="Gene3D" id="1.20.5.3310">
    <property type="match status" value="1"/>
</dbReference>
<evidence type="ECO:0000256" key="4">
    <source>
        <dbReference type="ARBA" id="ARBA00022927"/>
    </source>
</evidence>
<feature type="compositionally biased region" description="Acidic residues" evidence="10">
    <location>
        <begin position="130"/>
        <end position="152"/>
    </location>
</feature>
<dbReference type="EMBL" id="JAACAK010000026">
    <property type="protein sequence ID" value="NIR74160.1"/>
    <property type="molecule type" value="Genomic_DNA"/>
</dbReference>
<feature type="compositionally biased region" description="Acidic residues" evidence="10">
    <location>
        <begin position="85"/>
        <end position="94"/>
    </location>
</feature>
<dbReference type="PANTHER" id="PTHR33162">
    <property type="entry name" value="SEC-INDEPENDENT PROTEIN TRANSLOCASE PROTEIN TATA, CHLOROPLASTIC"/>
    <property type="match status" value="1"/>
</dbReference>